<comment type="caution">
    <text evidence="2">The sequence shown here is derived from an EMBL/GenBank/DDBJ whole genome shotgun (WGS) entry which is preliminary data.</text>
</comment>
<accession>A0A3M7SJE2</accession>
<evidence type="ECO:0000256" key="1">
    <source>
        <dbReference type="SAM" id="MobiDB-lite"/>
    </source>
</evidence>
<organism evidence="2 3">
    <name type="scientific">Brachionus plicatilis</name>
    <name type="common">Marine rotifer</name>
    <name type="synonym">Brachionus muelleri</name>
    <dbReference type="NCBI Taxonomy" id="10195"/>
    <lineage>
        <taxon>Eukaryota</taxon>
        <taxon>Metazoa</taxon>
        <taxon>Spiralia</taxon>
        <taxon>Gnathifera</taxon>
        <taxon>Rotifera</taxon>
        <taxon>Eurotatoria</taxon>
        <taxon>Monogononta</taxon>
        <taxon>Pseudotrocha</taxon>
        <taxon>Ploima</taxon>
        <taxon>Brachionidae</taxon>
        <taxon>Brachionus</taxon>
    </lineage>
</organism>
<sequence length="78" mass="9086">MFKLNTVNATWCNIQICIKYQGLLNLQSLAEIKYQYNRANSIFLHFVLFFCTKLHKTNSFGPLNPQLISNQQSTTSRQ</sequence>
<reference evidence="2 3" key="1">
    <citation type="journal article" date="2018" name="Sci. Rep.">
        <title>Genomic signatures of local adaptation to the degree of environmental predictability in rotifers.</title>
        <authorList>
            <person name="Franch-Gras L."/>
            <person name="Hahn C."/>
            <person name="Garcia-Roger E.M."/>
            <person name="Carmona M.J."/>
            <person name="Serra M."/>
            <person name="Gomez A."/>
        </authorList>
    </citation>
    <scope>NUCLEOTIDE SEQUENCE [LARGE SCALE GENOMIC DNA]</scope>
    <source>
        <strain evidence="2">HYR1</strain>
    </source>
</reference>
<evidence type="ECO:0000313" key="2">
    <source>
        <dbReference type="EMBL" id="RNA35730.1"/>
    </source>
</evidence>
<proteinExistence type="predicted"/>
<dbReference type="EMBL" id="REGN01001291">
    <property type="protein sequence ID" value="RNA35730.1"/>
    <property type="molecule type" value="Genomic_DNA"/>
</dbReference>
<keyword evidence="3" id="KW-1185">Reference proteome</keyword>
<gene>
    <name evidence="2" type="ORF">BpHYR1_031131</name>
</gene>
<evidence type="ECO:0000313" key="3">
    <source>
        <dbReference type="Proteomes" id="UP000276133"/>
    </source>
</evidence>
<dbReference type="Proteomes" id="UP000276133">
    <property type="component" value="Unassembled WGS sequence"/>
</dbReference>
<feature type="region of interest" description="Disordered" evidence="1">
    <location>
        <begin position="57"/>
        <end position="78"/>
    </location>
</feature>
<protein>
    <submittedName>
        <fullName evidence="2">Uncharacterized protein</fullName>
    </submittedName>
</protein>
<dbReference type="AlphaFoldDB" id="A0A3M7SJE2"/>
<name>A0A3M7SJE2_BRAPC</name>